<evidence type="ECO:0000256" key="5">
    <source>
        <dbReference type="SAM" id="Phobius"/>
    </source>
</evidence>
<dbReference type="Gene3D" id="1.20.1740.10">
    <property type="entry name" value="Amino acid/polyamine transporter I"/>
    <property type="match status" value="1"/>
</dbReference>
<dbReference type="EMBL" id="SIXF01000034">
    <property type="protein sequence ID" value="TBO39787.1"/>
    <property type="molecule type" value="Genomic_DNA"/>
</dbReference>
<keyword evidence="2 5" id="KW-0812">Transmembrane</keyword>
<feature type="transmembrane region" description="Helical" evidence="5">
    <location>
        <begin position="384"/>
        <end position="405"/>
    </location>
</feature>
<dbReference type="InterPro" id="IPR002293">
    <property type="entry name" value="AA/rel_permease1"/>
</dbReference>
<dbReference type="PANTHER" id="PTHR43243:SF11">
    <property type="entry name" value="AMINO ACID PERMEASE_ SLC12A DOMAIN-CONTAINING PROTEIN"/>
    <property type="match status" value="1"/>
</dbReference>
<evidence type="ECO:0000256" key="3">
    <source>
        <dbReference type="ARBA" id="ARBA00022989"/>
    </source>
</evidence>
<feature type="transmembrane region" description="Helical" evidence="5">
    <location>
        <begin position="275"/>
        <end position="303"/>
    </location>
</feature>
<feature type="transmembrane region" description="Helical" evidence="5">
    <location>
        <begin position="411"/>
        <end position="430"/>
    </location>
</feature>
<dbReference type="GO" id="GO:0016020">
    <property type="term" value="C:membrane"/>
    <property type="evidence" value="ECO:0007669"/>
    <property type="project" value="UniProtKB-SubCell"/>
</dbReference>
<dbReference type="PANTHER" id="PTHR43243">
    <property type="entry name" value="INNER MEMBRANE TRANSPORTER YGJI-RELATED"/>
    <property type="match status" value="1"/>
</dbReference>
<reference evidence="6 7" key="1">
    <citation type="submission" date="2019-02" db="EMBL/GenBank/DDBJ databases">
        <title>Pedobacter kyonggii whole genome sequence analysis.</title>
        <authorList>
            <person name="Dahal R.H."/>
        </authorList>
    </citation>
    <scope>NUCLEOTIDE SEQUENCE [LARGE SCALE GENOMIC DNA]</scope>
    <source>
        <strain evidence="6 7">K-4-11-1</strain>
    </source>
</reference>
<feature type="transmembrane region" description="Helical" evidence="5">
    <location>
        <begin position="120"/>
        <end position="140"/>
    </location>
</feature>
<dbReference type="GO" id="GO:0015171">
    <property type="term" value="F:amino acid transmembrane transporter activity"/>
    <property type="evidence" value="ECO:0007669"/>
    <property type="project" value="TreeGrafter"/>
</dbReference>
<dbReference type="RefSeq" id="WP_131032167.1">
    <property type="nucleotide sequence ID" value="NZ_SIXF01000034.1"/>
</dbReference>
<feature type="transmembrane region" description="Helical" evidence="5">
    <location>
        <begin position="88"/>
        <end position="108"/>
    </location>
</feature>
<keyword evidence="7" id="KW-1185">Reference proteome</keyword>
<feature type="transmembrane region" description="Helical" evidence="5">
    <location>
        <begin position="348"/>
        <end position="372"/>
    </location>
</feature>
<comment type="caution">
    <text evidence="6">The sequence shown here is derived from an EMBL/GenBank/DDBJ whole genome shotgun (WGS) entry which is preliminary data.</text>
</comment>
<evidence type="ECO:0000256" key="2">
    <source>
        <dbReference type="ARBA" id="ARBA00022692"/>
    </source>
</evidence>
<accession>A0A4Q9H7L5</accession>
<feature type="transmembrane region" description="Helical" evidence="5">
    <location>
        <begin position="40"/>
        <end position="58"/>
    </location>
</feature>
<keyword evidence="4 5" id="KW-0472">Membrane</keyword>
<dbReference type="OrthoDB" id="860831at2"/>
<feature type="transmembrane region" description="Helical" evidence="5">
    <location>
        <begin position="231"/>
        <end position="255"/>
    </location>
</feature>
<feature type="transmembrane region" description="Helical" evidence="5">
    <location>
        <begin position="324"/>
        <end position="342"/>
    </location>
</feature>
<feature type="transmembrane region" description="Helical" evidence="5">
    <location>
        <begin position="147"/>
        <end position="172"/>
    </location>
</feature>
<dbReference type="AlphaFoldDB" id="A0A4Q9H7L5"/>
<evidence type="ECO:0000313" key="6">
    <source>
        <dbReference type="EMBL" id="TBO39787.1"/>
    </source>
</evidence>
<evidence type="ECO:0000256" key="4">
    <source>
        <dbReference type="ARBA" id="ARBA00023136"/>
    </source>
</evidence>
<protein>
    <submittedName>
        <fullName evidence="6">APC family permease</fullName>
    </submittedName>
</protein>
<keyword evidence="3 5" id="KW-1133">Transmembrane helix</keyword>
<evidence type="ECO:0000256" key="1">
    <source>
        <dbReference type="ARBA" id="ARBA00004141"/>
    </source>
</evidence>
<dbReference type="Pfam" id="PF13520">
    <property type="entry name" value="AA_permease_2"/>
    <property type="match status" value="1"/>
</dbReference>
<feature type="transmembrane region" description="Helical" evidence="5">
    <location>
        <begin position="192"/>
        <end position="210"/>
    </location>
</feature>
<dbReference type="Proteomes" id="UP000291819">
    <property type="component" value="Unassembled WGS sequence"/>
</dbReference>
<gene>
    <name evidence="6" type="ORF">EYS08_22270</name>
</gene>
<evidence type="ECO:0000313" key="7">
    <source>
        <dbReference type="Proteomes" id="UP000291819"/>
    </source>
</evidence>
<organism evidence="6 7">
    <name type="scientific">Pedobacter kyonggii</name>
    <dbReference type="NCBI Taxonomy" id="1926871"/>
    <lineage>
        <taxon>Bacteria</taxon>
        <taxon>Pseudomonadati</taxon>
        <taxon>Bacteroidota</taxon>
        <taxon>Sphingobacteriia</taxon>
        <taxon>Sphingobacteriales</taxon>
        <taxon>Sphingobacteriaceae</taxon>
        <taxon>Pedobacter</taxon>
    </lineage>
</organism>
<proteinExistence type="predicted"/>
<name>A0A4Q9H7L5_9SPHI</name>
<sequence length="582" mass="64617">MDTSLHKPSFKLSELQATAICGNDISSSCLYVAALTISYAGQYAWISLIVVGLVLYLFRKIYGEVVGALPLNGGAYNVLLNTTSKSTASFAACLTILSYMATAVISAYEGMHYFRGIVHVLPLIPATILLLLIFMMLAIIGIGESAVVAVIIFITHIASLTLLILAGCWFVFHHGVDIFEQNWQLPVRSGGIMAALFFGFSAAMLGISGFESSANFVEEQKPGVFPKTLRNMWRVVSFFNPAIALLALSIIPLAGIDGHKESLLSFMGETVGGKWLAHLISFDAVLVLSGAVLTSYVGVTGLAERITLDRILPNFFLVKNRRGVNYRIVIGFFILCLSILLVTKGNLVNLAGVYTFSFLLVMALFGMGNLMLKIKRNRLPRPERATILSVIVAICFILAAFFGNLLLNAHAFYVFLQYLIPAMLFIIVMLKRAQIIKWTLYSMRHLDKSYKRLVLDNIRLHRALIKINAQELVFFTRGDNVAVLNRVMIYVEENEATKKLKIVHIANSDSDNENLKSDIRVLDRAYPEIDIDFVEMEGEFGPELIERLSQEWGIPKNFMFIGAPGDKFPYHVSELGGVRLIM</sequence>
<comment type="subcellular location">
    <subcellularLocation>
        <location evidence="1">Membrane</location>
        <topology evidence="1">Multi-pass membrane protein</topology>
    </subcellularLocation>
</comment>